<feature type="transmembrane region" description="Helical" evidence="6">
    <location>
        <begin position="272"/>
        <end position="296"/>
    </location>
</feature>
<keyword evidence="4 6" id="KW-1133">Transmembrane helix</keyword>
<feature type="transmembrane region" description="Helical" evidence="6">
    <location>
        <begin position="81"/>
        <end position="103"/>
    </location>
</feature>
<keyword evidence="5 6" id="KW-0472">Membrane</keyword>
<dbReference type="GO" id="GO:0005886">
    <property type="term" value="C:plasma membrane"/>
    <property type="evidence" value="ECO:0007669"/>
    <property type="project" value="UniProtKB-SubCell"/>
</dbReference>
<sequence length="502" mass="54381">MLPVLIKQFLVRSSAILLVKAIGVLAKLPLFRMVGGEGMGLYQIAYSLYGLLYVLLTGGFSTALSIMTAREYRQGLRMFRFSILLLAPLGAVFGLFVYVNAAIIADWFGKPELEWAVRCLAPAIVIVPLLGVIRGFLQGLQYFGLIAFSEVLEQCARVGAMLILVAIWIQQDIALAVGGATFGAFAGAAVALLFLSLFLLAQSGKSEPLGVAPTVSLSEQPTTLLFLSSSLSILGTRIIYPISDFLNAWIVPKRLVESGYSGREATAIFGEITGMTVAVVSIPTIITSALCHILTAHFSADWEQKRRADFRQRTRRSLEVVFLWGLGSTLLLFHFAEELSLLVAGNDSLAKAIRYLAVYPLLIGLRELTTILLWIMGLQKEPLIASVLGTLSAVAVNYVLVAVPGFGYAGVAVGILTFEFVVILLNLLQLKKQVKELLVAYSFLRHTVYLLVGVFLGVVITDYVFASFARLSTLLVTGKVMMAGASLVLTLLFAYAKPAAPK</sequence>
<dbReference type="Proteomes" id="UP000717624">
    <property type="component" value="Unassembled WGS sequence"/>
</dbReference>
<feature type="transmembrane region" description="Helical" evidence="6">
    <location>
        <begin position="474"/>
        <end position="496"/>
    </location>
</feature>
<evidence type="ECO:0000256" key="6">
    <source>
        <dbReference type="SAM" id="Phobius"/>
    </source>
</evidence>
<feature type="transmembrane region" description="Helical" evidence="6">
    <location>
        <begin position="9"/>
        <end position="26"/>
    </location>
</feature>
<feature type="transmembrane region" description="Helical" evidence="6">
    <location>
        <begin position="356"/>
        <end position="376"/>
    </location>
</feature>
<feature type="transmembrane region" description="Helical" evidence="6">
    <location>
        <begin position="115"/>
        <end position="133"/>
    </location>
</feature>
<dbReference type="EMBL" id="JAFBEB010000018">
    <property type="protein sequence ID" value="MBM7592041.1"/>
    <property type="molecule type" value="Genomic_DNA"/>
</dbReference>
<keyword evidence="2" id="KW-1003">Cell membrane</keyword>
<dbReference type="Pfam" id="PF01943">
    <property type="entry name" value="Polysacc_synt"/>
    <property type="match status" value="1"/>
</dbReference>
<dbReference type="InterPro" id="IPR002797">
    <property type="entry name" value="Polysacc_synth"/>
</dbReference>
<accession>A0A938Y4Z8</accession>
<feature type="transmembrane region" description="Helical" evidence="6">
    <location>
        <begin position="175"/>
        <end position="201"/>
    </location>
</feature>
<evidence type="ECO:0000256" key="4">
    <source>
        <dbReference type="ARBA" id="ARBA00022989"/>
    </source>
</evidence>
<keyword evidence="8" id="KW-1185">Reference proteome</keyword>
<gene>
    <name evidence="7" type="ORF">JOD01_003693</name>
</gene>
<keyword evidence="3 6" id="KW-0812">Transmembrane</keyword>
<dbReference type="PIRSF" id="PIRSF038958">
    <property type="entry name" value="PG_synth_SpoVB"/>
    <property type="match status" value="1"/>
</dbReference>
<evidence type="ECO:0000313" key="7">
    <source>
        <dbReference type="EMBL" id="MBM7592041.1"/>
    </source>
</evidence>
<organism evidence="7 8">
    <name type="scientific">Brevibacillus fulvus</name>
    <dbReference type="NCBI Taxonomy" id="1125967"/>
    <lineage>
        <taxon>Bacteria</taxon>
        <taxon>Bacillati</taxon>
        <taxon>Bacillota</taxon>
        <taxon>Bacilli</taxon>
        <taxon>Bacillales</taxon>
        <taxon>Paenibacillaceae</taxon>
        <taxon>Brevibacillus</taxon>
    </lineage>
</organism>
<reference evidence="7" key="1">
    <citation type="submission" date="2021-01" db="EMBL/GenBank/DDBJ databases">
        <title>Genomic Encyclopedia of Type Strains, Phase IV (KMG-IV): sequencing the most valuable type-strain genomes for metagenomic binning, comparative biology and taxonomic classification.</title>
        <authorList>
            <person name="Goeker M."/>
        </authorList>
    </citation>
    <scope>NUCLEOTIDE SEQUENCE</scope>
    <source>
        <strain evidence="7">DSM 25523</strain>
    </source>
</reference>
<protein>
    <submittedName>
        <fullName evidence="7">Stage V sporulation protein B</fullName>
    </submittedName>
</protein>
<name>A0A938Y4Z8_9BACL</name>
<feature type="transmembrane region" description="Helical" evidence="6">
    <location>
        <begin position="406"/>
        <end position="428"/>
    </location>
</feature>
<feature type="transmembrane region" description="Helical" evidence="6">
    <location>
        <begin position="383"/>
        <end position="400"/>
    </location>
</feature>
<proteinExistence type="predicted"/>
<comment type="caution">
    <text evidence="7">The sequence shown here is derived from an EMBL/GenBank/DDBJ whole genome shotgun (WGS) entry which is preliminary data.</text>
</comment>
<dbReference type="InterPro" id="IPR024923">
    <property type="entry name" value="PG_synth_SpoVB"/>
</dbReference>
<dbReference type="PANTHER" id="PTHR30250:SF21">
    <property type="entry name" value="LIPID II FLIPPASE MURJ"/>
    <property type="match status" value="1"/>
</dbReference>
<dbReference type="PANTHER" id="PTHR30250">
    <property type="entry name" value="PST FAMILY PREDICTED COLANIC ACID TRANSPORTER"/>
    <property type="match status" value="1"/>
</dbReference>
<feature type="transmembrane region" description="Helical" evidence="6">
    <location>
        <begin position="448"/>
        <end position="468"/>
    </location>
</feature>
<dbReference type="RefSeq" id="WP_204519686.1">
    <property type="nucleotide sequence ID" value="NZ_BAABIN010000034.1"/>
</dbReference>
<feature type="transmembrane region" description="Helical" evidence="6">
    <location>
        <begin position="46"/>
        <end position="69"/>
    </location>
</feature>
<dbReference type="AlphaFoldDB" id="A0A938Y4Z8"/>
<evidence type="ECO:0000256" key="1">
    <source>
        <dbReference type="ARBA" id="ARBA00004651"/>
    </source>
</evidence>
<evidence type="ECO:0000256" key="5">
    <source>
        <dbReference type="ARBA" id="ARBA00023136"/>
    </source>
</evidence>
<dbReference type="InterPro" id="IPR050833">
    <property type="entry name" value="Poly_Biosynth_Transport"/>
</dbReference>
<feature type="transmembrane region" description="Helical" evidence="6">
    <location>
        <begin position="317"/>
        <end position="336"/>
    </location>
</feature>
<evidence type="ECO:0000256" key="3">
    <source>
        <dbReference type="ARBA" id="ARBA00022692"/>
    </source>
</evidence>
<comment type="subcellular location">
    <subcellularLocation>
        <location evidence="1">Cell membrane</location>
        <topology evidence="1">Multi-pass membrane protein</topology>
    </subcellularLocation>
</comment>
<evidence type="ECO:0000256" key="2">
    <source>
        <dbReference type="ARBA" id="ARBA00022475"/>
    </source>
</evidence>
<evidence type="ECO:0000313" key="8">
    <source>
        <dbReference type="Proteomes" id="UP000717624"/>
    </source>
</evidence>